<protein>
    <submittedName>
        <fullName evidence="3">Glycosyltransferase</fullName>
    </submittedName>
</protein>
<name>A0A368JHF3_9BACT</name>
<comment type="caution">
    <text evidence="3">The sequence shown here is derived from an EMBL/GenBank/DDBJ whole genome shotgun (WGS) entry which is preliminary data.</text>
</comment>
<keyword evidence="4" id="KW-1185">Reference proteome</keyword>
<dbReference type="Pfam" id="PF00535">
    <property type="entry name" value="Glycos_transf_2"/>
    <property type="match status" value="1"/>
</dbReference>
<dbReference type="SUPFAM" id="SSF53448">
    <property type="entry name" value="Nucleotide-diphospho-sugar transferases"/>
    <property type="match status" value="1"/>
</dbReference>
<sequence>MVYTLLFISISYAFFTLILAVTWWRMTVFTVPAMSQNASSPRISVIIPVRNEEHTLPLLLRDLQNQTYSPDGFEVIVADDSSTDNTLKITQSLVGQMPYSLRPLPLANEPTTSPKKRAIRQSIAMATGDLIVTTDGDCRIGPKWLETIAAFYQQTGAQLISGPISFNTDHSAFGNLQTVESSSLIGAGACTMALGFPTMCNGANLTYEKRAFEAVDGFDGIDHVASGDDELLMHKIASRYPAGVKFLKSPDAIVHTAPQPTLGAFYHQRKRWASKWRAYQSVLPSVLAVFIFASNLALPVALLAYGFGNLSAPQLIGIVALKAVPEWLFLGSVLVFLKKKPVLFWIPVTQLVYPLYVVFFGLAAQQKGFRWKDRTLR</sequence>
<keyword evidence="1" id="KW-1133">Transmembrane helix</keyword>
<dbReference type="GO" id="GO:0016758">
    <property type="term" value="F:hexosyltransferase activity"/>
    <property type="evidence" value="ECO:0007669"/>
    <property type="project" value="UniProtKB-ARBA"/>
</dbReference>
<feature type="domain" description="Glycosyltransferase 2-like" evidence="2">
    <location>
        <begin position="44"/>
        <end position="175"/>
    </location>
</feature>
<evidence type="ECO:0000313" key="4">
    <source>
        <dbReference type="Proteomes" id="UP000253383"/>
    </source>
</evidence>
<dbReference type="Gene3D" id="3.90.550.10">
    <property type="entry name" value="Spore Coat Polysaccharide Biosynthesis Protein SpsA, Chain A"/>
    <property type="match status" value="1"/>
</dbReference>
<gene>
    <name evidence="3" type="ORF">DUE52_28785</name>
</gene>
<dbReference type="InterPro" id="IPR001173">
    <property type="entry name" value="Glyco_trans_2-like"/>
</dbReference>
<dbReference type="OrthoDB" id="9805625at2"/>
<dbReference type="Proteomes" id="UP000253383">
    <property type="component" value="Unassembled WGS sequence"/>
</dbReference>
<feature type="transmembrane region" description="Helical" evidence="1">
    <location>
        <begin position="315"/>
        <end position="337"/>
    </location>
</feature>
<evidence type="ECO:0000313" key="3">
    <source>
        <dbReference type="EMBL" id="RCR65983.1"/>
    </source>
</evidence>
<dbReference type="InterPro" id="IPR029044">
    <property type="entry name" value="Nucleotide-diphossugar_trans"/>
</dbReference>
<keyword evidence="1" id="KW-0472">Membrane</keyword>
<accession>A0A368JHF3</accession>
<keyword evidence="3" id="KW-0808">Transferase</keyword>
<feature type="transmembrane region" description="Helical" evidence="1">
    <location>
        <begin position="6"/>
        <end position="24"/>
    </location>
</feature>
<dbReference type="AlphaFoldDB" id="A0A368JHF3"/>
<evidence type="ECO:0000256" key="1">
    <source>
        <dbReference type="SAM" id="Phobius"/>
    </source>
</evidence>
<feature type="transmembrane region" description="Helical" evidence="1">
    <location>
        <begin position="278"/>
        <end position="303"/>
    </location>
</feature>
<dbReference type="RefSeq" id="WP_114409554.1">
    <property type="nucleotide sequence ID" value="NZ_QOWE01000032.1"/>
</dbReference>
<organism evidence="3 4">
    <name type="scientific">Larkinella punicea</name>
    <dbReference type="NCBI Taxonomy" id="2315727"/>
    <lineage>
        <taxon>Bacteria</taxon>
        <taxon>Pseudomonadati</taxon>
        <taxon>Bacteroidota</taxon>
        <taxon>Cytophagia</taxon>
        <taxon>Cytophagales</taxon>
        <taxon>Spirosomataceae</taxon>
        <taxon>Larkinella</taxon>
    </lineage>
</organism>
<dbReference type="EMBL" id="QOWE01000032">
    <property type="protein sequence ID" value="RCR65983.1"/>
    <property type="molecule type" value="Genomic_DNA"/>
</dbReference>
<reference evidence="3 4" key="1">
    <citation type="submission" date="2018-07" db="EMBL/GenBank/DDBJ databases">
        <title>Genome analysis of Larkinella rosea.</title>
        <authorList>
            <person name="Zhou Z."/>
            <person name="Wang G."/>
        </authorList>
    </citation>
    <scope>NUCLEOTIDE SEQUENCE [LARGE SCALE GENOMIC DNA]</scope>
    <source>
        <strain evidence="4">zzj9</strain>
    </source>
</reference>
<proteinExistence type="predicted"/>
<feature type="transmembrane region" description="Helical" evidence="1">
    <location>
        <begin position="344"/>
        <end position="364"/>
    </location>
</feature>
<evidence type="ECO:0000259" key="2">
    <source>
        <dbReference type="Pfam" id="PF00535"/>
    </source>
</evidence>
<dbReference type="PANTHER" id="PTHR22916">
    <property type="entry name" value="GLYCOSYLTRANSFERASE"/>
    <property type="match status" value="1"/>
</dbReference>
<keyword evidence="1" id="KW-0812">Transmembrane</keyword>